<name>A0A0M2R926_9PROT</name>
<dbReference type="RefSeq" id="WP_046506320.1">
    <property type="nucleotide sequence ID" value="NZ_LANI01000006.1"/>
</dbReference>
<dbReference type="STRING" id="1549748.WH95_09850"/>
<organism evidence="2 3">
    <name type="scientific">Kiloniella litopenaei</name>
    <dbReference type="NCBI Taxonomy" id="1549748"/>
    <lineage>
        <taxon>Bacteria</taxon>
        <taxon>Pseudomonadati</taxon>
        <taxon>Pseudomonadota</taxon>
        <taxon>Alphaproteobacteria</taxon>
        <taxon>Rhodospirillales</taxon>
        <taxon>Kiloniellaceae</taxon>
        <taxon>Kiloniella</taxon>
    </lineage>
</organism>
<protein>
    <recommendedName>
        <fullName evidence="1">N-acetyltransferase domain-containing protein</fullName>
    </recommendedName>
</protein>
<evidence type="ECO:0000313" key="3">
    <source>
        <dbReference type="Proteomes" id="UP000034491"/>
    </source>
</evidence>
<dbReference type="SUPFAM" id="SSF55729">
    <property type="entry name" value="Acyl-CoA N-acyltransferases (Nat)"/>
    <property type="match status" value="1"/>
</dbReference>
<gene>
    <name evidence="2" type="ORF">WH95_09850</name>
</gene>
<dbReference type="Gene3D" id="3.40.630.30">
    <property type="match status" value="1"/>
</dbReference>
<dbReference type="AlphaFoldDB" id="A0A0M2R926"/>
<evidence type="ECO:0000313" key="2">
    <source>
        <dbReference type="EMBL" id="KKJ76969.1"/>
    </source>
</evidence>
<proteinExistence type="predicted"/>
<keyword evidence="3" id="KW-1185">Reference proteome</keyword>
<dbReference type="GO" id="GO:0016747">
    <property type="term" value="F:acyltransferase activity, transferring groups other than amino-acyl groups"/>
    <property type="evidence" value="ECO:0007669"/>
    <property type="project" value="InterPro"/>
</dbReference>
<dbReference type="PROSITE" id="PS51186">
    <property type="entry name" value="GNAT"/>
    <property type="match status" value="1"/>
</dbReference>
<dbReference type="OrthoDB" id="8304386at2"/>
<dbReference type="Proteomes" id="UP000034491">
    <property type="component" value="Unassembled WGS sequence"/>
</dbReference>
<comment type="caution">
    <text evidence="2">The sequence shown here is derived from an EMBL/GenBank/DDBJ whole genome shotgun (WGS) entry which is preliminary data.</text>
</comment>
<sequence>MLIRNYQQGDQITVSSLKVSKDQSDFIDPITLSLTNMDRDSYVMEISGHIIGFFQIDARQNQLELHEVFIDHRHQGKGHGKEFMSSLAPFLRKNYPRANTVFLTVNCRNSHAKRLYEFGGFIDTGDLKKDGPAGPQHIMKKSLLSIN</sequence>
<feature type="domain" description="N-acetyltransferase" evidence="1">
    <location>
        <begin position="1"/>
        <end position="144"/>
    </location>
</feature>
<dbReference type="InterPro" id="IPR000182">
    <property type="entry name" value="GNAT_dom"/>
</dbReference>
<dbReference type="InterPro" id="IPR016181">
    <property type="entry name" value="Acyl_CoA_acyltransferase"/>
</dbReference>
<accession>A0A0M2R926</accession>
<dbReference type="EMBL" id="LANI01000006">
    <property type="protein sequence ID" value="KKJ76969.1"/>
    <property type="molecule type" value="Genomic_DNA"/>
</dbReference>
<dbReference type="Pfam" id="PF13673">
    <property type="entry name" value="Acetyltransf_10"/>
    <property type="match status" value="1"/>
</dbReference>
<dbReference type="CDD" id="cd04301">
    <property type="entry name" value="NAT_SF"/>
    <property type="match status" value="1"/>
</dbReference>
<evidence type="ECO:0000259" key="1">
    <source>
        <dbReference type="PROSITE" id="PS51186"/>
    </source>
</evidence>
<reference evidence="2 3" key="1">
    <citation type="submission" date="2015-03" db="EMBL/GenBank/DDBJ databases">
        <title>Genome sequence of Kiloniella sp. P1-1, isolated from the gut microflora of Pacific white shrimp, Penaeus vannamei.</title>
        <authorList>
            <person name="Shao Z."/>
            <person name="Wang L."/>
            <person name="Li X."/>
        </authorList>
    </citation>
    <scope>NUCLEOTIDE SEQUENCE [LARGE SCALE GENOMIC DNA]</scope>
    <source>
        <strain evidence="2 3">P1-1</strain>
    </source>
</reference>